<proteinExistence type="predicted"/>
<comment type="caution">
    <text evidence="1">The sequence shown here is derived from an EMBL/GenBank/DDBJ whole genome shotgun (WGS) entry which is preliminary data.</text>
</comment>
<reference evidence="1" key="1">
    <citation type="journal article" date="2014" name="Front. Microbiol.">
        <title>High frequency of phylogenetically diverse reductive dehalogenase-homologous genes in deep subseafloor sedimentary metagenomes.</title>
        <authorList>
            <person name="Kawai M."/>
            <person name="Futagami T."/>
            <person name="Toyoda A."/>
            <person name="Takaki Y."/>
            <person name="Nishi S."/>
            <person name="Hori S."/>
            <person name="Arai W."/>
            <person name="Tsubouchi T."/>
            <person name="Morono Y."/>
            <person name="Uchiyama I."/>
            <person name="Ito T."/>
            <person name="Fujiyama A."/>
            <person name="Inagaki F."/>
            <person name="Takami H."/>
        </authorList>
    </citation>
    <scope>NUCLEOTIDE SEQUENCE</scope>
    <source>
        <strain evidence="1">Expedition CK06-06</strain>
    </source>
</reference>
<name>X0XQD1_9ZZZZ</name>
<protein>
    <submittedName>
        <fullName evidence="1">Uncharacterized protein</fullName>
    </submittedName>
</protein>
<evidence type="ECO:0000313" key="1">
    <source>
        <dbReference type="EMBL" id="GAG27071.1"/>
    </source>
</evidence>
<organism evidence="1">
    <name type="scientific">marine sediment metagenome</name>
    <dbReference type="NCBI Taxonomy" id="412755"/>
    <lineage>
        <taxon>unclassified sequences</taxon>
        <taxon>metagenomes</taxon>
        <taxon>ecological metagenomes</taxon>
    </lineage>
</organism>
<sequence>MPFIPDKQTGFIPDKRGFVPDKSGFIPDKPDRPIKGALKEYVEEFQKLPLWQRALRTLTPFQGLETIGKVAGGITEAIAEPEKGEAPTVPGRYEEAFARGFREPEKTRGVFGKEFAEQYPKLPWQVAGGLGTAAELGLYELPARIAGITRGIKFPTRKPQPVKLPGIVEG</sequence>
<accession>X0XQD1</accession>
<dbReference type="AlphaFoldDB" id="X0XQD1"/>
<dbReference type="EMBL" id="BARS01033584">
    <property type="protein sequence ID" value="GAG27071.1"/>
    <property type="molecule type" value="Genomic_DNA"/>
</dbReference>
<feature type="non-terminal residue" evidence="1">
    <location>
        <position position="170"/>
    </location>
</feature>
<gene>
    <name evidence="1" type="ORF">S01H1_51988</name>
</gene>